<proteinExistence type="predicted"/>
<name>A0A255DBM7_9MYCO</name>
<dbReference type="AlphaFoldDB" id="A0A255DBM7"/>
<dbReference type="Proteomes" id="UP000216063">
    <property type="component" value="Unassembled WGS sequence"/>
</dbReference>
<comment type="caution">
    <text evidence="1">The sequence shown here is derived from an EMBL/GenBank/DDBJ whole genome shotgun (WGS) entry which is preliminary data.</text>
</comment>
<evidence type="ECO:0000313" key="2">
    <source>
        <dbReference type="Proteomes" id="UP000216063"/>
    </source>
</evidence>
<organism evidence="1 2">
    <name type="scientific">Mycolicibacterium sphagni</name>
    <dbReference type="NCBI Taxonomy" id="1786"/>
    <lineage>
        <taxon>Bacteria</taxon>
        <taxon>Bacillati</taxon>
        <taxon>Actinomycetota</taxon>
        <taxon>Actinomycetes</taxon>
        <taxon>Mycobacteriales</taxon>
        <taxon>Mycobacteriaceae</taxon>
        <taxon>Mycolicibacterium</taxon>
    </lineage>
</organism>
<accession>A0A255DBM7</accession>
<evidence type="ECO:0000313" key="1">
    <source>
        <dbReference type="EMBL" id="OYN74332.1"/>
    </source>
</evidence>
<protein>
    <submittedName>
        <fullName evidence="1">Uncharacterized protein</fullName>
    </submittedName>
</protein>
<sequence length="208" mass="22373">MKVSRYVACMHRDGGTMKADMFDIDERNRRREVARSGQHTPRPTRYQLDVIGAHVADVVDSAGGWLFDRVMAGWDVRVAVTDRGDLAALQILGVYTVSMAELFGGTGHAPTALAVAGAVCSSDNRVRDALAASVRTSRTEVTVWGDVWVPSAGRPGDEVRHELSTAARAFKAQASFAAGLEPAVAAHEVFRSYGQTVTTDYPDLLPVG</sequence>
<gene>
    <name evidence="1" type="ORF">CG716_28965</name>
</gene>
<dbReference type="EMBL" id="NOZR01000047">
    <property type="protein sequence ID" value="OYN74332.1"/>
    <property type="molecule type" value="Genomic_DNA"/>
</dbReference>
<keyword evidence="2" id="KW-1185">Reference proteome</keyword>
<reference evidence="1 2" key="1">
    <citation type="submission" date="2017-07" db="EMBL/GenBank/DDBJ databases">
        <title>The new phylogeny of genus Mycobacterium.</title>
        <authorList>
            <person name="Tortoli E."/>
            <person name="Trovato A."/>
            <person name="Cirillo D.M."/>
        </authorList>
    </citation>
    <scope>NUCLEOTIDE SEQUENCE [LARGE SCALE GENOMIC DNA]</scope>
    <source>
        <strain evidence="1 2">ATCC 33027</strain>
    </source>
</reference>